<dbReference type="GeneID" id="82847677"/>
<dbReference type="STRING" id="1423758.FC41_GL001489"/>
<gene>
    <name evidence="6" type="ORF">BN55_05070</name>
</gene>
<dbReference type="SUPFAM" id="SSF55486">
    <property type="entry name" value="Metalloproteases ('zincins'), catalytic domain"/>
    <property type="match status" value="1"/>
</dbReference>
<name>I7KHW8_9LACO</name>
<evidence type="ECO:0000313" key="7">
    <source>
        <dbReference type="Proteomes" id="UP000009320"/>
    </source>
</evidence>
<keyword evidence="7" id="KW-1185">Reference proteome</keyword>
<dbReference type="RefSeq" id="WP_008471566.1">
    <property type="nucleotide sequence ID" value="NZ_AYZP01000004.1"/>
</dbReference>
<keyword evidence="6" id="KW-0067">ATP-binding</keyword>
<evidence type="ECO:0000259" key="5">
    <source>
        <dbReference type="Pfam" id="PF00413"/>
    </source>
</evidence>
<evidence type="ECO:0000256" key="4">
    <source>
        <dbReference type="ARBA" id="ARBA00022833"/>
    </source>
</evidence>
<sequence>MKRFIRNIVILLLLAFSGLYTYQHAGPYLQRTFGTTDILPYVSYRVQEFINPQKTIQKDESPNNSGDNHTFNKPVANVYLDLSDPTLRTASIDALNAWNNTGAFTFKMINNKQNAQIIIKAMDDGETNAAGLTNTQYNSLTGHLTKATVNLNSYYLLNRAYGYNMNRIINTAEHELGHAIGLNHRQDVSVMYPQGSFYTIQPSDIQNVKKLYKEN</sequence>
<feature type="domain" description="Peptidase M10 metallopeptidase" evidence="5">
    <location>
        <begin position="80"/>
        <end position="212"/>
    </location>
</feature>
<dbReference type="GO" id="GO:0006508">
    <property type="term" value="P:proteolysis"/>
    <property type="evidence" value="ECO:0007669"/>
    <property type="project" value="UniProtKB-KW"/>
</dbReference>
<keyword evidence="3" id="KW-0378">Hydrolase</keyword>
<dbReference type="OrthoDB" id="2148705at2"/>
<evidence type="ECO:0000313" key="6">
    <source>
        <dbReference type="EMBL" id="CCI82470.1"/>
    </source>
</evidence>
<reference evidence="6 7" key="1">
    <citation type="submission" date="2012-06" db="EMBL/GenBank/DDBJ databases">
        <title>Draft Genome Sequence of Lactobacillus hominis Strain CRBIP 24.179T, isolated from human intestine.</title>
        <authorList>
            <person name="Cousin S."/>
            <person name="Ma L."/>
            <person name="Bizet C."/>
            <person name="Loux V."/>
            <person name="Bouchier C."/>
            <person name="Clermont D."/>
            <person name="Creno S."/>
        </authorList>
    </citation>
    <scope>NUCLEOTIDE SEQUENCE [LARGE SCALE GENOMIC DNA]</scope>
    <source>
        <strain evidence="7">CRBIP 24.179T</strain>
    </source>
</reference>
<dbReference type="eggNOG" id="COG5549">
    <property type="taxonomic scope" value="Bacteria"/>
</dbReference>
<comment type="caution">
    <text evidence="6">The sequence shown here is derived from an EMBL/GenBank/DDBJ whole genome shotgun (WGS) entry which is preliminary data.</text>
</comment>
<organism evidence="6 7">
    <name type="scientific">Lactobacillus hominis DSM 23910 = CRBIP 24.179</name>
    <dbReference type="NCBI Taxonomy" id="1423758"/>
    <lineage>
        <taxon>Bacteria</taxon>
        <taxon>Bacillati</taxon>
        <taxon>Bacillota</taxon>
        <taxon>Bacilli</taxon>
        <taxon>Lactobacillales</taxon>
        <taxon>Lactobacillaceae</taxon>
        <taxon>Lactobacillus</taxon>
    </lineage>
</organism>
<evidence type="ECO:0000256" key="2">
    <source>
        <dbReference type="ARBA" id="ARBA00022723"/>
    </source>
</evidence>
<evidence type="ECO:0000256" key="3">
    <source>
        <dbReference type="ARBA" id="ARBA00022801"/>
    </source>
</evidence>
<dbReference type="Gene3D" id="3.40.390.10">
    <property type="entry name" value="Collagenase (Catalytic Domain)"/>
    <property type="match status" value="1"/>
</dbReference>
<dbReference type="Proteomes" id="UP000009320">
    <property type="component" value="Unassembled WGS sequence"/>
</dbReference>
<dbReference type="InterPro" id="IPR024079">
    <property type="entry name" value="MetalloPept_cat_dom_sf"/>
</dbReference>
<keyword evidence="4" id="KW-0862">Zinc</keyword>
<dbReference type="Pfam" id="PF00413">
    <property type="entry name" value="Peptidase_M10"/>
    <property type="match status" value="1"/>
</dbReference>
<dbReference type="PATRIC" id="fig|1423758.3.peg.1511"/>
<dbReference type="GO" id="GO:0004386">
    <property type="term" value="F:helicase activity"/>
    <property type="evidence" value="ECO:0007669"/>
    <property type="project" value="UniProtKB-KW"/>
</dbReference>
<dbReference type="CDD" id="cd04268">
    <property type="entry name" value="ZnMc_MMP_like"/>
    <property type="match status" value="1"/>
</dbReference>
<dbReference type="AlphaFoldDB" id="I7KHW8"/>
<dbReference type="GO" id="GO:0004222">
    <property type="term" value="F:metalloendopeptidase activity"/>
    <property type="evidence" value="ECO:0007669"/>
    <property type="project" value="InterPro"/>
</dbReference>
<accession>I7KHW8</accession>
<protein>
    <submittedName>
        <fullName evidence="6">Putative helicase</fullName>
    </submittedName>
</protein>
<evidence type="ECO:0000256" key="1">
    <source>
        <dbReference type="ARBA" id="ARBA00022670"/>
    </source>
</evidence>
<keyword evidence="1" id="KW-0645">Protease</keyword>
<keyword evidence="6" id="KW-0347">Helicase</keyword>
<dbReference type="EMBL" id="CAKE01000025">
    <property type="protein sequence ID" value="CCI82470.1"/>
    <property type="molecule type" value="Genomic_DNA"/>
</dbReference>
<dbReference type="InterPro" id="IPR001818">
    <property type="entry name" value="Pept_M10_metallopeptidase"/>
</dbReference>
<dbReference type="GO" id="GO:0008270">
    <property type="term" value="F:zinc ion binding"/>
    <property type="evidence" value="ECO:0007669"/>
    <property type="project" value="InterPro"/>
</dbReference>
<dbReference type="GO" id="GO:0031012">
    <property type="term" value="C:extracellular matrix"/>
    <property type="evidence" value="ECO:0007669"/>
    <property type="project" value="InterPro"/>
</dbReference>
<keyword evidence="2" id="KW-0479">Metal-binding</keyword>
<proteinExistence type="predicted"/>
<keyword evidence="6" id="KW-0547">Nucleotide-binding</keyword>